<feature type="transmembrane region" description="Helical" evidence="1">
    <location>
        <begin position="35"/>
        <end position="61"/>
    </location>
</feature>
<organism evidence="2 3">
    <name type="scientific">Rhodocyclus tenuis</name>
    <name type="common">Rhodospirillum tenue</name>
    <dbReference type="NCBI Taxonomy" id="1066"/>
    <lineage>
        <taxon>Bacteria</taxon>
        <taxon>Pseudomonadati</taxon>
        <taxon>Pseudomonadota</taxon>
        <taxon>Betaproteobacteria</taxon>
        <taxon>Rhodocyclales</taxon>
        <taxon>Rhodocyclaceae</taxon>
        <taxon>Rhodocyclus</taxon>
    </lineage>
</organism>
<name>A0A6L5JU78_RHOTE</name>
<dbReference type="AlphaFoldDB" id="A0A6L5JU78"/>
<feature type="transmembrane region" description="Helical" evidence="1">
    <location>
        <begin position="5"/>
        <end position="23"/>
    </location>
</feature>
<keyword evidence="1" id="KW-0812">Transmembrane</keyword>
<dbReference type="Proteomes" id="UP000480275">
    <property type="component" value="Unassembled WGS sequence"/>
</dbReference>
<accession>A0A6L5JU78</accession>
<comment type="caution">
    <text evidence="2">The sequence shown here is derived from an EMBL/GenBank/DDBJ whole genome shotgun (WGS) entry which is preliminary data.</text>
</comment>
<keyword evidence="1" id="KW-0472">Membrane</keyword>
<proteinExistence type="predicted"/>
<gene>
    <name evidence="2" type="ORF">GHK24_03165</name>
</gene>
<dbReference type="EMBL" id="WIXJ01000002">
    <property type="protein sequence ID" value="MQY50779.1"/>
    <property type="molecule type" value="Genomic_DNA"/>
</dbReference>
<sequence>MKARWIWLFPLLISAVMFFRAWWAAGHESGLSASALTISVLDAAIVSIAAFGVTFALWVAVRER</sequence>
<protein>
    <submittedName>
        <fullName evidence="2">Uncharacterized protein</fullName>
    </submittedName>
</protein>
<evidence type="ECO:0000256" key="1">
    <source>
        <dbReference type="SAM" id="Phobius"/>
    </source>
</evidence>
<evidence type="ECO:0000313" key="3">
    <source>
        <dbReference type="Proteomes" id="UP000480275"/>
    </source>
</evidence>
<reference evidence="2 3" key="1">
    <citation type="submission" date="2019-10" db="EMBL/GenBank/DDBJ databases">
        <title>Whole-genome sequence of the purple nonsulfur photosynthetic bacterium Rhodocyclus tenuis.</title>
        <authorList>
            <person name="Kyndt J.A."/>
            <person name="Meyer T.E."/>
        </authorList>
    </citation>
    <scope>NUCLEOTIDE SEQUENCE [LARGE SCALE GENOMIC DNA]</scope>
    <source>
        <strain evidence="2 3">DSM 110</strain>
    </source>
</reference>
<keyword evidence="1" id="KW-1133">Transmembrane helix</keyword>
<evidence type="ECO:0000313" key="2">
    <source>
        <dbReference type="EMBL" id="MQY50779.1"/>
    </source>
</evidence>